<dbReference type="NCBIfam" id="NF042420">
    <property type="entry name" value="Hsp18_Clos"/>
    <property type="match status" value="1"/>
</dbReference>
<gene>
    <name evidence="4" type="ORF">CLLU_13230</name>
</gene>
<dbReference type="Gene3D" id="2.60.40.790">
    <property type="match status" value="1"/>
</dbReference>
<dbReference type="Pfam" id="PF00011">
    <property type="entry name" value="HSP20"/>
    <property type="match status" value="1"/>
</dbReference>
<evidence type="ECO:0000256" key="2">
    <source>
        <dbReference type="RuleBase" id="RU003616"/>
    </source>
</evidence>
<feature type="domain" description="SHSP" evidence="3">
    <location>
        <begin position="34"/>
        <end position="147"/>
    </location>
</feature>
<dbReference type="EMBL" id="PVXP01000013">
    <property type="protein sequence ID" value="PRR85697.1"/>
    <property type="molecule type" value="Genomic_DNA"/>
</dbReference>
<dbReference type="InterPro" id="IPR008978">
    <property type="entry name" value="HSP20-like_chaperone"/>
</dbReference>
<name>A0A2T0BP89_9CLOT</name>
<dbReference type="PROSITE" id="PS01031">
    <property type="entry name" value="SHSP"/>
    <property type="match status" value="1"/>
</dbReference>
<sequence>MFDMVPFRKNNSLSQGDAFRNFVDSFFNNDFFSPVLSGFNSGFKVDLKEDADSYKVEADLPGVKKDAIDLDFENNYLTISAKREDQKEDKGEGYVRRERSYGELKRSFYIDNVDDKNVTASFKDGVLEIVLPKIKKGQDKTGKIDIK</sequence>
<accession>A0A2T0BP89</accession>
<organism evidence="4 5">
    <name type="scientific">Clostridium luticellarii</name>
    <dbReference type="NCBI Taxonomy" id="1691940"/>
    <lineage>
        <taxon>Bacteria</taxon>
        <taxon>Bacillati</taxon>
        <taxon>Bacillota</taxon>
        <taxon>Clostridia</taxon>
        <taxon>Eubacteriales</taxon>
        <taxon>Clostridiaceae</taxon>
        <taxon>Clostridium</taxon>
    </lineage>
</organism>
<evidence type="ECO:0000313" key="4">
    <source>
        <dbReference type="EMBL" id="PRR85697.1"/>
    </source>
</evidence>
<dbReference type="RefSeq" id="WP_106008814.1">
    <property type="nucleotide sequence ID" value="NZ_JALCPJ010000045.1"/>
</dbReference>
<dbReference type="PANTHER" id="PTHR11527">
    <property type="entry name" value="HEAT-SHOCK PROTEIN 20 FAMILY MEMBER"/>
    <property type="match status" value="1"/>
</dbReference>
<dbReference type="CDD" id="cd06471">
    <property type="entry name" value="ACD_LpsHSP_like"/>
    <property type="match status" value="1"/>
</dbReference>
<reference evidence="4 5" key="1">
    <citation type="submission" date="2018-03" db="EMBL/GenBank/DDBJ databases">
        <title>Genome sequence of Clostridium luticellarii DSM 29923.</title>
        <authorList>
            <person name="Poehlein A."/>
            <person name="Daniel R."/>
        </authorList>
    </citation>
    <scope>NUCLEOTIDE SEQUENCE [LARGE SCALE GENOMIC DNA]</scope>
    <source>
        <strain evidence="4 5">DSM 29923</strain>
    </source>
</reference>
<comment type="caution">
    <text evidence="4">The sequence shown here is derived from an EMBL/GenBank/DDBJ whole genome shotgun (WGS) entry which is preliminary data.</text>
</comment>
<proteinExistence type="inferred from homology"/>
<comment type="similarity">
    <text evidence="1 2">Belongs to the small heat shock protein (HSP20) family.</text>
</comment>
<evidence type="ECO:0000259" key="3">
    <source>
        <dbReference type="PROSITE" id="PS01031"/>
    </source>
</evidence>
<evidence type="ECO:0000313" key="5">
    <source>
        <dbReference type="Proteomes" id="UP000237798"/>
    </source>
</evidence>
<evidence type="ECO:0000256" key="1">
    <source>
        <dbReference type="PROSITE-ProRule" id="PRU00285"/>
    </source>
</evidence>
<dbReference type="InterPro" id="IPR031107">
    <property type="entry name" value="Small_HSP"/>
</dbReference>
<protein>
    <submittedName>
        <fullName evidence="4">18 kDa heat shock protein</fullName>
    </submittedName>
</protein>
<dbReference type="OrthoDB" id="9811615at2"/>
<keyword evidence="5" id="KW-1185">Reference proteome</keyword>
<dbReference type="AlphaFoldDB" id="A0A2T0BP89"/>
<dbReference type="InterPro" id="IPR053570">
    <property type="entry name" value="sHSP/HSP20"/>
</dbReference>
<keyword evidence="4" id="KW-0346">Stress response</keyword>
<dbReference type="Proteomes" id="UP000237798">
    <property type="component" value="Unassembled WGS sequence"/>
</dbReference>
<dbReference type="InterPro" id="IPR002068">
    <property type="entry name" value="A-crystallin/Hsp20_dom"/>
</dbReference>
<dbReference type="SUPFAM" id="SSF49764">
    <property type="entry name" value="HSP20-like chaperones"/>
    <property type="match status" value="1"/>
</dbReference>